<evidence type="ECO:0000313" key="2">
    <source>
        <dbReference type="EMBL" id="CAB4570050.1"/>
    </source>
</evidence>
<evidence type="ECO:0000256" key="1">
    <source>
        <dbReference type="SAM" id="MobiDB-lite"/>
    </source>
</evidence>
<dbReference type="EMBL" id="CAEZSR010000091">
    <property type="protein sequence ID" value="CAB4570050.1"/>
    <property type="molecule type" value="Genomic_DNA"/>
</dbReference>
<accession>A0A6J6E0Q1</accession>
<feature type="region of interest" description="Disordered" evidence="1">
    <location>
        <begin position="1"/>
        <end position="25"/>
    </location>
</feature>
<proteinExistence type="predicted"/>
<name>A0A6J6E0Q1_9ZZZZ</name>
<sequence>MAAPKFAPVSPVEDPRSYASPDHVPGAWMPDRPGEIVGFQPAGAQLGYQGPDQGFGIKIANTFRSKLQLAGGEHADDAIKGCLAIGLKRASLFSRAPVIHDFTIAFTIWGWLDADPPAGLVELRRGLFVGAAGHHGYHHQRHLADMVPESTLRMTPQQAAAAYPGRWRDLVGADHADHADHAAGH</sequence>
<dbReference type="AlphaFoldDB" id="A0A6J6E0Q1"/>
<reference evidence="2" key="1">
    <citation type="submission" date="2020-05" db="EMBL/GenBank/DDBJ databases">
        <authorList>
            <person name="Chiriac C."/>
            <person name="Salcher M."/>
            <person name="Ghai R."/>
            <person name="Kavagutti S V."/>
        </authorList>
    </citation>
    <scope>NUCLEOTIDE SEQUENCE</scope>
</reference>
<protein>
    <submittedName>
        <fullName evidence="2">Unannotated protein</fullName>
    </submittedName>
</protein>
<gene>
    <name evidence="2" type="ORF">UFOPK1493_02329</name>
</gene>
<organism evidence="2">
    <name type="scientific">freshwater metagenome</name>
    <dbReference type="NCBI Taxonomy" id="449393"/>
    <lineage>
        <taxon>unclassified sequences</taxon>
        <taxon>metagenomes</taxon>
        <taxon>ecological metagenomes</taxon>
    </lineage>
</organism>